<accession>A0AAJ1IDX7</accession>
<evidence type="ECO:0000259" key="2">
    <source>
        <dbReference type="Pfam" id="PF01558"/>
    </source>
</evidence>
<dbReference type="EMBL" id="JAQQAL010000008">
    <property type="protein sequence ID" value="MDC7225596.1"/>
    <property type="molecule type" value="Genomic_DNA"/>
</dbReference>
<evidence type="ECO:0000313" key="3">
    <source>
        <dbReference type="EMBL" id="MDC7225596.1"/>
    </source>
</evidence>
<dbReference type="InterPro" id="IPR052554">
    <property type="entry name" value="2-oxoglutarate_synth_KorC"/>
</dbReference>
<dbReference type="Gene3D" id="3.40.920.10">
    <property type="entry name" value="Pyruvate-ferredoxin oxidoreductase, PFOR, domain III"/>
    <property type="match status" value="1"/>
</dbReference>
<proteinExistence type="predicted"/>
<gene>
    <name evidence="3" type="ORF">PQJ61_02400</name>
</gene>
<feature type="domain" description="Pyruvate/ketoisovalerate oxidoreductase catalytic" evidence="2">
    <location>
        <begin position="13"/>
        <end position="176"/>
    </location>
</feature>
<sequence>MAFTEEVIFAGFGGQGVLSMGRMVAYAGMLKGMNVSWLPSYGPEMRGGTANCNVIVSDGLIGSPVVADADTLIVMNRPSLDKFESWVRPGGKILVNSSLIDIKVTRDDVEAFYYPVNEVAAECGNLKAANMVMLGAYIKHRSFLEENDLLGAFLKVFGEAKKNLLPLNEKAVAAGATLV</sequence>
<dbReference type="GO" id="GO:0016903">
    <property type="term" value="F:oxidoreductase activity, acting on the aldehyde or oxo group of donors"/>
    <property type="evidence" value="ECO:0007669"/>
    <property type="project" value="InterPro"/>
</dbReference>
<dbReference type="Pfam" id="PF01558">
    <property type="entry name" value="POR"/>
    <property type="match status" value="1"/>
</dbReference>
<dbReference type="PANTHER" id="PTHR42730:SF1">
    <property type="entry name" value="2-OXOGLUTARATE SYNTHASE SUBUNIT KORC"/>
    <property type="match status" value="1"/>
</dbReference>
<evidence type="ECO:0000313" key="4">
    <source>
        <dbReference type="Proteomes" id="UP001221217"/>
    </source>
</evidence>
<dbReference type="SUPFAM" id="SSF53323">
    <property type="entry name" value="Pyruvate-ferredoxin oxidoreductase, PFOR, domain III"/>
    <property type="match status" value="1"/>
</dbReference>
<dbReference type="InterPro" id="IPR019752">
    <property type="entry name" value="Pyrv/ketoisovalerate_OxRed_cat"/>
</dbReference>
<reference evidence="3 4" key="1">
    <citation type="submission" date="2022-12" db="EMBL/GenBank/DDBJ databases">
        <title>Metagenome assembled genome from gulf of manar.</title>
        <authorList>
            <person name="Kohli P."/>
            <person name="Pk S."/>
            <person name="Venkata Ramana C."/>
            <person name="Sasikala C."/>
        </authorList>
    </citation>
    <scope>NUCLEOTIDE SEQUENCE [LARGE SCALE GENOMIC DNA]</scope>
    <source>
        <strain evidence="3">JB008</strain>
    </source>
</reference>
<dbReference type="AlphaFoldDB" id="A0AAJ1IDX7"/>
<dbReference type="PANTHER" id="PTHR42730">
    <property type="entry name" value="2-OXOGLUTARATE SYNTHASE SUBUNIT KORC"/>
    <property type="match status" value="1"/>
</dbReference>
<dbReference type="InterPro" id="IPR002869">
    <property type="entry name" value="Pyrv_flavodox_OxRed_cen"/>
</dbReference>
<keyword evidence="1" id="KW-0560">Oxidoreductase</keyword>
<comment type="caution">
    <text evidence="3">The sequence shown here is derived from an EMBL/GenBank/DDBJ whole genome shotgun (WGS) entry which is preliminary data.</text>
</comment>
<evidence type="ECO:0000256" key="1">
    <source>
        <dbReference type="ARBA" id="ARBA00023002"/>
    </source>
</evidence>
<dbReference type="Proteomes" id="UP001221217">
    <property type="component" value="Unassembled WGS sequence"/>
</dbReference>
<organism evidence="3 4">
    <name type="scientific">Candidatus Thalassospirochaeta sargassi</name>
    <dbReference type="NCBI Taxonomy" id="3119039"/>
    <lineage>
        <taxon>Bacteria</taxon>
        <taxon>Pseudomonadati</taxon>
        <taxon>Spirochaetota</taxon>
        <taxon>Spirochaetia</taxon>
        <taxon>Spirochaetales</taxon>
        <taxon>Spirochaetaceae</taxon>
        <taxon>Candidatus Thalassospirochaeta</taxon>
    </lineage>
</organism>
<protein>
    <submittedName>
        <fullName evidence="3">2-oxoacid:acceptor oxidoreductase family protein</fullName>
    </submittedName>
</protein>
<name>A0AAJ1IDX7_9SPIO</name>